<protein>
    <recommendedName>
        <fullName evidence="15">lytic cellulose monooxygenase (C4-dehydrogenating)</fullName>
        <ecNumber evidence="15">1.14.99.56</ecNumber>
    </recommendedName>
</protein>
<evidence type="ECO:0000256" key="3">
    <source>
        <dbReference type="ARBA" id="ARBA00022525"/>
    </source>
</evidence>
<reference evidence="18" key="2">
    <citation type="submission" date="2023-05" db="EMBL/GenBank/DDBJ databases">
        <authorList>
            <consortium name="Lawrence Berkeley National Laboratory"/>
            <person name="Steindorff A."/>
            <person name="Hensen N."/>
            <person name="Bonometti L."/>
            <person name="Westerberg I."/>
            <person name="Brannstrom I.O."/>
            <person name="Guillou S."/>
            <person name="Cros-Aarteil S."/>
            <person name="Calhoun S."/>
            <person name="Haridas S."/>
            <person name="Kuo A."/>
            <person name="Mondo S."/>
            <person name="Pangilinan J."/>
            <person name="Riley R."/>
            <person name="Labutti K."/>
            <person name="Andreopoulos B."/>
            <person name="Lipzen A."/>
            <person name="Chen C."/>
            <person name="Yanf M."/>
            <person name="Daum C."/>
            <person name="Ng V."/>
            <person name="Clum A."/>
            <person name="Ohm R."/>
            <person name="Martin F."/>
            <person name="Silar P."/>
            <person name="Natvig D."/>
            <person name="Lalanne C."/>
            <person name="Gautier V."/>
            <person name="Ament-Velasquez S.L."/>
            <person name="Kruys A."/>
            <person name="Hutchinson M.I."/>
            <person name="Powell A.J."/>
            <person name="Barry K."/>
            <person name="Miller A.N."/>
            <person name="Grigoriev I.V."/>
            <person name="Debuchy R."/>
            <person name="Gladieux P."/>
            <person name="Thoren M.H."/>
            <person name="Johannesson H."/>
        </authorList>
    </citation>
    <scope>NUCLEOTIDE SEQUENCE</scope>
    <source>
        <strain evidence="18">CBS 990.96</strain>
    </source>
</reference>
<name>A0AAN7BVY6_9PEZI</name>
<evidence type="ECO:0000313" key="19">
    <source>
        <dbReference type="Proteomes" id="UP001301958"/>
    </source>
</evidence>
<keyword evidence="10" id="KW-1015">Disulfide bond</keyword>
<dbReference type="PANTHER" id="PTHR33353">
    <property type="entry name" value="PUTATIVE (AFU_ORTHOLOGUE AFUA_1G12560)-RELATED"/>
    <property type="match status" value="1"/>
</dbReference>
<evidence type="ECO:0000256" key="15">
    <source>
        <dbReference type="ARBA" id="ARBA00047174"/>
    </source>
</evidence>
<comment type="similarity">
    <text evidence="13">Belongs to the polysaccharide monooxygenase AA9 family.</text>
</comment>
<dbReference type="EMBL" id="MU865299">
    <property type="protein sequence ID" value="KAK4230347.1"/>
    <property type="molecule type" value="Genomic_DNA"/>
</dbReference>
<organism evidence="18 19">
    <name type="scientific">Podospora fimiseda</name>
    <dbReference type="NCBI Taxonomy" id="252190"/>
    <lineage>
        <taxon>Eukaryota</taxon>
        <taxon>Fungi</taxon>
        <taxon>Dikarya</taxon>
        <taxon>Ascomycota</taxon>
        <taxon>Pezizomycotina</taxon>
        <taxon>Sordariomycetes</taxon>
        <taxon>Sordariomycetidae</taxon>
        <taxon>Sordariales</taxon>
        <taxon>Podosporaceae</taxon>
        <taxon>Podospora</taxon>
    </lineage>
</organism>
<dbReference type="GO" id="GO:0030245">
    <property type="term" value="P:cellulose catabolic process"/>
    <property type="evidence" value="ECO:0007669"/>
    <property type="project" value="UniProtKB-KW"/>
</dbReference>
<keyword evidence="8" id="KW-0186">Copper</keyword>
<evidence type="ECO:0000256" key="14">
    <source>
        <dbReference type="ARBA" id="ARBA00045077"/>
    </source>
</evidence>
<proteinExistence type="inferred from homology"/>
<gene>
    <name evidence="18" type="ORF">QBC38DRAFT_39960</name>
</gene>
<evidence type="ECO:0000256" key="11">
    <source>
        <dbReference type="ARBA" id="ARBA00023277"/>
    </source>
</evidence>
<evidence type="ECO:0000256" key="6">
    <source>
        <dbReference type="ARBA" id="ARBA00023001"/>
    </source>
</evidence>
<evidence type="ECO:0000313" key="18">
    <source>
        <dbReference type="EMBL" id="KAK4230347.1"/>
    </source>
</evidence>
<feature type="domain" description="Auxiliary Activity family 9 catalytic" evidence="17">
    <location>
        <begin position="20"/>
        <end position="226"/>
    </location>
</feature>
<keyword evidence="7" id="KW-0560">Oxidoreductase</keyword>
<feature type="signal peptide" evidence="16">
    <location>
        <begin position="1"/>
        <end position="19"/>
    </location>
</feature>
<dbReference type="AlphaFoldDB" id="A0AAN7BVY6"/>
<evidence type="ECO:0000256" key="8">
    <source>
        <dbReference type="ARBA" id="ARBA00023008"/>
    </source>
</evidence>
<keyword evidence="19" id="KW-1185">Reference proteome</keyword>
<evidence type="ECO:0000256" key="7">
    <source>
        <dbReference type="ARBA" id="ARBA00023002"/>
    </source>
</evidence>
<evidence type="ECO:0000256" key="2">
    <source>
        <dbReference type="ARBA" id="ARBA00004613"/>
    </source>
</evidence>
<dbReference type="CDD" id="cd21175">
    <property type="entry name" value="LPMO_AA9"/>
    <property type="match status" value="1"/>
</dbReference>
<evidence type="ECO:0000256" key="16">
    <source>
        <dbReference type="SAM" id="SignalP"/>
    </source>
</evidence>
<comment type="catalytic activity">
    <reaction evidence="14">
        <text>[(1-&gt;4)-beta-D-glucosyl]n+m + reduced acceptor + O2 = 4-dehydro-beta-D-glucosyl-[(1-&gt;4)-beta-D-glucosyl]n-1 + [(1-&gt;4)-beta-D-glucosyl]m + acceptor + H2O.</text>
        <dbReference type="EC" id="1.14.99.56"/>
    </reaction>
</comment>
<dbReference type="EC" id="1.14.99.56" evidence="15"/>
<dbReference type="Proteomes" id="UP001301958">
    <property type="component" value="Unassembled WGS sequence"/>
</dbReference>
<dbReference type="PANTHER" id="PTHR33353:SF17">
    <property type="entry name" value="ENDO-BETA-1,4-GLUCANASE D"/>
    <property type="match status" value="1"/>
</dbReference>
<dbReference type="GO" id="GO:0004497">
    <property type="term" value="F:monooxygenase activity"/>
    <property type="evidence" value="ECO:0007669"/>
    <property type="project" value="UniProtKB-KW"/>
</dbReference>
<keyword evidence="9" id="KW-0503">Monooxygenase</keyword>
<comment type="subcellular location">
    <subcellularLocation>
        <location evidence="2">Secreted</location>
    </subcellularLocation>
</comment>
<feature type="chain" id="PRO_5043038714" description="lytic cellulose monooxygenase (C4-dehydrogenating)" evidence="16">
    <location>
        <begin position="20"/>
        <end position="312"/>
    </location>
</feature>
<keyword evidence="3" id="KW-0964">Secreted</keyword>
<dbReference type="InterPro" id="IPR005103">
    <property type="entry name" value="AA9_LPMO"/>
</dbReference>
<evidence type="ECO:0000256" key="5">
    <source>
        <dbReference type="ARBA" id="ARBA00022729"/>
    </source>
</evidence>
<evidence type="ECO:0000256" key="1">
    <source>
        <dbReference type="ARBA" id="ARBA00001973"/>
    </source>
</evidence>
<dbReference type="GO" id="GO:0005576">
    <property type="term" value="C:extracellular region"/>
    <property type="evidence" value="ECO:0007669"/>
    <property type="project" value="UniProtKB-SubCell"/>
</dbReference>
<keyword evidence="5 16" id="KW-0732">Signal</keyword>
<dbReference type="Gene3D" id="2.70.50.70">
    <property type="match status" value="1"/>
</dbReference>
<reference evidence="18" key="1">
    <citation type="journal article" date="2023" name="Mol. Phylogenet. Evol.">
        <title>Genome-scale phylogeny and comparative genomics of the fungal order Sordariales.</title>
        <authorList>
            <person name="Hensen N."/>
            <person name="Bonometti L."/>
            <person name="Westerberg I."/>
            <person name="Brannstrom I.O."/>
            <person name="Guillou S."/>
            <person name="Cros-Aarteil S."/>
            <person name="Calhoun S."/>
            <person name="Haridas S."/>
            <person name="Kuo A."/>
            <person name="Mondo S."/>
            <person name="Pangilinan J."/>
            <person name="Riley R."/>
            <person name="LaButti K."/>
            <person name="Andreopoulos B."/>
            <person name="Lipzen A."/>
            <person name="Chen C."/>
            <person name="Yan M."/>
            <person name="Daum C."/>
            <person name="Ng V."/>
            <person name="Clum A."/>
            <person name="Steindorff A."/>
            <person name="Ohm R.A."/>
            <person name="Martin F."/>
            <person name="Silar P."/>
            <person name="Natvig D.O."/>
            <person name="Lalanne C."/>
            <person name="Gautier V."/>
            <person name="Ament-Velasquez S.L."/>
            <person name="Kruys A."/>
            <person name="Hutchinson M.I."/>
            <person name="Powell A.J."/>
            <person name="Barry K."/>
            <person name="Miller A.N."/>
            <person name="Grigoriev I.V."/>
            <person name="Debuchy R."/>
            <person name="Gladieux P."/>
            <person name="Hiltunen Thoren M."/>
            <person name="Johannesson H."/>
        </authorList>
    </citation>
    <scope>NUCLEOTIDE SEQUENCE</scope>
    <source>
        <strain evidence="18">CBS 990.96</strain>
    </source>
</reference>
<evidence type="ECO:0000256" key="4">
    <source>
        <dbReference type="ARBA" id="ARBA00022723"/>
    </source>
</evidence>
<evidence type="ECO:0000256" key="13">
    <source>
        <dbReference type="ARBA" id="ARBA00044502"/>
    </source>
</evidence>
<dbReference type="InterPro" id="IPR049892">
    <property type="entry name" value="AA9"/>
</dbReference>
<accession>A0AAN7BVY6</accession>
<keyword evidence="6" id="KW-0136">Cellulose degradation</keyword>
<comment type="cofactor">
    <cofactor evidence="1">
        <name>Cu(2+)</name>
        <dbReference type="ChEBI" id="CHEBI:29036"/>
    </cofactor>
</comment>
<keyword evidence="11" id="KW-0119">Carbohydrate metabolism</keyword>
<evidence type="ECO:0000259" key="17">
    <source>
        <dbReference type="Pfam" id="PF03443"/>
    </source>
</evidence>
<keyword evidence="4" id="KW-0479">Metal-binding</keyword>
<keyword evidence="12" id="KW-0624">Polysaccharide degradation</keyword>
<dbReference type="Pfam" id="PF03443">
    <property type="entry name" value="AA9"/>
    <property type="match status" value="1"/>
</dbReference>
<sequence length="312" mass="33118">MQLLTATFAIAAFASSVSAHATMFGVHVNGQDQGDGRFKYIRSPPNNSPVKDLASPDIVCGPNGGRAVSSFVKAAAGDKIEFEWFHDNRNDDIIDGSHVGPIITYVAPYTEGNGVGSIWTKIAEDGFSNGVWAVDKIKRNNGKQAFTLPAALKAGKYLIRQEIIALHEGDAAFNAVPARGAQFYPSCVQFEVTGSGTVVPTQNFNFNTGYTYSDPGIVFNIYRTVTSYPIPGPAVFNFGAGGSAPVSTSPAVRLTTTSVAAVRPTTTSVVAVRPTSTLVTSVRQTTTTKAAPVTRPTRCPGKKRRTVVVVKK</sequence>
<evidence type="ECO:0000256" key="10">
    <source>
        <dbReference type="ARBA" id="ARBA00023157"/>
    </source>
</evidence>
<dbReference type="GO" id="GO:0046872">
    <property type="term" value="F:metal ion binding"/>
    <property type="evidence" value="ECO:0007669"/>
    <property type="project" value="UniProtKB-KW"/>
</dbReference>
<evidence type="ECO:0000256" key="12">
    <source>
        <dbReference type="ARBA" id="ARBA00023326"/>
    </source>
</evidence>
<comment type="caution">
    <text evidence="18">The sequence shown here is derived from an EMBL/GenBank/DDBJ whole genome shotgun (WGS) entry which is preliminary data.</text>
</comment>
<evidence type="ECO:0000256" key="9">
    <source>
        <dbReference type="ARBA" id="ARBA00023033"/>
    </source>
</evidence>